<dbReference type="AlphaFoldDB" id="A0A9W6TH38"/>
<dbReference type="Proteomes" id="UP001165083">
    <property type="component" value="Unassembled WGS sequence"/>
</dbReference>
<dbReference type="EMBL" id="BSXW01000142">
    <property type="protein sequence ID" value="GMF13092.1"/>
    <property type="molecule type" value="Genomic_DNA"/>
</dbReference>
<organism evidence="1 2">
    <name type="scientific">Phytophthora lilii</name>
    <dbReference type="NCBI Taxonomy" id="2077276"/>
    <lineage>
        <taxon>Eukaryota</taxon>
        <taxon>Sar</taxon>
        <taxon>Stramenopiles</taxon>
        <taxon>Oomycota</taxon>
        <taxon>Peronosporomycetes</taxon>
        <taxon>Peronosporales</taxon>
        <taxon>Peronosporaceae</taxon>
        <taxon>Phytophthora</taxon>
    </lineage>
</organism>
<evidence type="ECO:0000313" key="1">
    <source>
        <dbReference type="EMBL" id="GMF13092.1"/>
    </source>
</evidence>
<accession>A0A9W6TH38</accession>
<evidence type="ECO:0000313" key="2">
    <source>
        <dbReference type="Proteomes" id="UP001165083"/>
    </source>
</evidence>
<dbReference type="OrthoDB" id="93173at2759"/>
<protein>
    <submittedName>
        <fullName evidence="1">Unnamed protein product</fullName>
    </submittedName>
</protein>
<name>A0A9W6TH38_9STRA</name>
<gene>
    <name evidence="1" type="ORF">Plil01_000360500</name>
</gene>
<proteinExistence type="predicted"/>
<comment type="caution">
    <text evidence="1">The sequence shown here is derived from an EMBL/GenBank/DDBJ whole genome shotgun (WGS) entry which is preliminary data.</text>
</comment>
<sequence>MKNVKYPPDEELEKTSREAFMEMMEYQVSGEAATYMGWQTKRESKSMYMHTFSEKSFVGEDMARVFNETWAMFHDEAKQELLHRRRSKFCILKKLNDNMYLTRNIHQFIGESFPRHAMTLVCRISIDKDTFAIISKSVVPPTNDAQHLVWTDECFMWKFGRRMDEQGGFDISIRGKYGSTSAVAGNRLPMLESYFQLVNWESLVIRPMFDFTAV</sequence>
<reference evidence="1" key="1">
    <citation type="submission" date="2023-04" db="EMBL/GenBank/DDBJ databases">
        <title>Phytophthora lilii NBRC 32176.</title>
        <authorList>
            <person name="Ichikawa N."/>
            <person name="Sato H."/>
            <person name="Tonouchi N."/>
        </authorList>
    </citation>
    <scope>NUCLEOTIDE SEQUENCE</scope>
    <source>
        <strain evidence="1">NBRC 32176</strain>
    </source>
</reference>
<keyword evidence="2" id="KW-1185">Reference proteome</keyword>